<dbReference type="InterPro" id="IPR037523">
    <property type="entry name" value="VOC_core"/>
</dbReference>
<comment type="similarity">
    <text evidence="2 8">Belongs to the extradiol ring-cleavage dioxygenase family.</text>
</comment>
<dbReference type="InterPro" id="IPR004360">
    <property type="entry name" value="Glyas_Fos-R_dOase_dom"/>
</dbReference>
<dbReference type="EMBL" id="FPBO01000008">
    <property type="protein sequence ID" value="SFU72139.1"/>
    <property type="molecule type" value="Genomic_DNA"/>
</dbReference>
<keyword evidence="11" id="KW-1185">Reference proteome</keyword>
<keyword evidence="3" id="KW-0479">Metal-binding</keyword>
<gene>
    <name evidence="10" type="ORF">SAMN05216552_100828</name>
</gene>
<evidence type="ECO:0000256" key="8">
    <source>
        <dbReference type="RuleBase" id="RU000683"/>
    </source>
</evidence>
<sequence>MLPEVNLRPPFNITRASHVVLHVADLAKSRDFYVNIVGLVVSDETADTCYLRGLAEACHHSMVLVQTEGEATCKRIGFRVFFEEDLDLAHAWFRSEGLPAEWVDAPYQGRTLHVEDPFGTKLELCATMETRPRMYLEIEKFKGAHGQRLDHYQIFSPDTYASCAFYSRLGFRNSEYLSHGDKLLGAFMYRKGTCLDLAIVQNDGPCLHHFAYTVSESHNIFTGCDLAGIYGYSTAVERGPGRHGPGGMLFVYLRDPDGHRVELFNSHYQTIDIEIEPVRWDAATLSTNVRWGLPAPRRWYFEATRFEGAAMLETADKPKPETLESYVQKLSATNSNQG</sequence>
<dbReference type="PANTHER" id="PTHR43048:SF3">
    <property type="entry name" value="METHYLMALONYL-COA EPIMERASE, MITOCHONDRIAL"/>
    <property type="match status" value="1"/>
</dbReference>
<dbReference type="GO" id="GO:0004493">
    <property type="term" value="F:methylmalonyl-CoA epimerase activity"/>
    <property type="evidence" value="ECO:0007669"/>
    <property type="project" value="TreeGrafter"/>
</dbReference>
<keyword evidence="6 8" id="KW-0560">Oxidoreductase</keyword>
<protein>
    <submittedName>
        <fullName evidence="10">Catechol 2,3-dioxygenase</fullName>
    </submittedName>
</protein>
<name>A0A1I7IGU4_9BURK</name>
<dbReference type="SUPFAM" id="SSF54593">
    <property type="entry name" value="Glyoxalase/Bleomycin resistance protein/Dihydroxybiphenyl dioxygenase"/>
    <property type="match status" value="1"/>
</dbReference>
<dbReference type="OrthoDB" id="5430221at2"/>
<dbReference type="Gene3D" id="3.10.180.10">
    <property type="entry name" value="2,3-Dihydroxybiphenyl 1,2-Dioxygenase, domain 1"/>
    <property type="match status" value="2"/>
</dbReference>
<dbReference type="GO" id="GO:0008198">
    <property type="term" value="F:ferrous iron binding"/>
    <property type="evidence" value="ECO:0007669"/>
    <property type="project" value="InterPro"/>
</dbReference>
<dbReference type="RefSeq" id="WP_093555509.1">
    <property type="nucleotide sequence ID" value="NZ_FPBO01000008.1"/>
</dbReference>
<dbReference type="AlphaFoldDB" id="A0A1I7IGU4"/>
<evidence type="ECO:0000313" key="10">
    <source>
        <dbReference type="EMBL" id="SFU72139.1"/>
    </source>
</evidence>
<dbReference type="PROSITE" id="PS51819">
    <property type="entry name" value="VOC"/>
    <property type="match status" value="2"/>
</dbReference>
<feature type="domain" description="VOC" evidence="9">
    <location>
        <begin position="148"/>
        <end position="266"/>
    </location>
</feature>
<dbReference type="PROSITE" id="PS00082">
    <property type="entry name" value="EXTRADIOL_DIOXYGENAS"/>
    <property type="match status" value="1"/>
</dbReference>
<evidence type="ECO:0000256" key="2">
    <source>
        <dbReference type="ARBA" id="ARBA00008784"/>
    </source>
</evidence>
<comment type="cofactor">
    <cofactor evidence="1 8">
        <name>Fe(2+)</name>
        <dbReference type="ChEBI" id="CHEBI:29033"/>
    </cofactor>
</comment>
<dbReference type="STRING" id="1035707.SAMN05216552_100828"/>
<evidence type="ECO:0000256" key="5">
    <source>
        <dbReference type="ARBA" id="ARBA00022964"/>
    </source>
</evidence>
<evidence type="ECO:0000313" key="11">
    <source>
        <dbReference type="Proteomes" id="UP000199391"/>
    </source>
</evidence>
<keyword evidence="5 8" id="KW-0223">Dioxygenase</keyword>
<dbReference type="InterPro" id="IPR051785">
    <property type="entry name" value="MMCE/EMCE_epimerase"/>
</dbReference>
<reference evidence="11" key="1">
    <citation type="submission" date="2016-10" db="EMBL/GenBank/DDBJ databases">
        <authorList>
            <person name="Varghese N."/>
            <person name="Submissions S."/>
        </authorList>
    </citation>
    <scope>NUCLEOTIDE SEQUENCE [LARGE SCALE GENOMIC DNA]</scope>
    <source>
        <strain evidence="11">CGMCC 1.11014</strain>
    </source>
</reference>
<keyword evidence="4 8" id="KW-0058">Aromatic hydrocarbons catabolism</keyword>
<dbReference type="Proteomes" id="UP000199391">
    <property type="component" value="Unassembled WGS sequence"/>
</dbReference>
<accession>A0A1I7IGU4</accession>
<dbReference type="Pfam" id="PF00903">
    <property type="entry name" value="Glyoxalase"/>
    <property type="match status" value="2"/>
</dbReference>
<organism evidence="10 11">
    <name type="scientific">Pseudoduganella namucuonensis</name>
    <dbReference type="NCBI Taxonomy" id="1035707"/>
    <lineage>
        <taxon>Bacteria</taxon>
        <taxon>Pseudomonadati</taxon>
        <taxon>Pseudomonadota</taxon>
        <taxon>Betaproteobacteria</taxon>
        <taxon>Burkholderiales</taxon>
        <taxon>Oxalobacteraceae</taxon>
        <taxon>Telluria group</taxon>
        <taxon>Pseudoduganella</taxon>
    </lineage>
</organism>
<dbReference type="PANTHER" id="PTHR43048">
    <property type="entry name" value="METHYLMALONYL-COA EPIMERASE"/>
    <property type="match status" value="1"/>
</dbReference>
<dbReference type="InterPro" id="IPR029068">
    <property type="entry name" value="Glyas_Bleomycin-R_OHBP_Dase"/>
</dbReference>
<evidence type="ECO:0000256" key="7">
    <source>
        <dbReference type="ARBA" id="ARBA00023004"/>
    </source>
</evidence>
<feature type="domain" description="VOC" evidence="9">
    <location>
        <begin position="15"/>
        <end position="127"/>
    </location>
</feature>
<keyword evidence="7 8" id="KW-0408">Iron</keyword>
<evidence type="ECO:0000256" key="3">
    <source>
        <dbReference type="ARBA" id="ARBA00022723"/>
    </source>
</evidence>
<evidence type="ECO:0000256" key="6">
    <source>
        <dbReference type="ARBA" id="ARBA00023002"/>
    </source>
</evidence>
<dbReference type="InterPro" id="IPR000486">
    <property type="entry name" value="Xdiol_ring_cleave_dOase_1/2"/>
</dbReference>
<dbReference type="GO" id="GO:0051213">
    <property type="term" value="F:dioxygenase activity"/>
    <property type="evidence" value="ECO:0007669"/>
    <property type="project" value="UniProtKB-KW"/>
</dbReference>
<proteinExistence type="inferred from homology"/>
<evidence type="ECO:0000256" key="1">
    <source>
        <dbReference type="ARBA" id="ARBA00001954"/>
    </source>
</evidence>
<evidence type="ECO:0000259" key="9">
    <source>
        <dbReference type="PROSITE" id="PS51819"/>
    </source>
</evidence>
<dbReference type="GO" id="GO:0046491">
    <property type="term" value="P:L-methylmalonyl-CoA metabolic process"/>
    <property type="evidence" value="ECO:0007669"/>
    <property type="project" value="TreeGrafter"/>
</dbReference>
<evidence type="ECO:0000256" key="4">
    <source>
        <dbReference type="ARBA" id="ARBA00022797"/>
    </source>
</evidence>